<organism evidence="1">
    <name type="scientific">Spongospora subterranea</name>
    <dbReference type="NCBI Taxonomy" id="70186"/>
    <lineage>
        <taxon>Eukaryota</taxon>
        <taxon>Sar</taxon>
        <taxon>Rhizaria</taxon>
        <taxon>Endomyxa</taxon>
        <taxon>Phytomyxea</taxon>
        <taxon>Plasmodiophorida</taxon>
        <taxon>Plasmodiophoridae</taxon>
        <taxon>Spongospora</taxon>
    </lineage>
</organism>
<dbReference type="EMBL" id="HACM01009931">
    <property type="protein sequence ID" value="CRZ10373.1"/>
    <property type="molecule type" value="Transcribed_RNA"/>
</dbReference>
<evidence type="ECO:0000313" key="1">
    <source>
        <dbReference type="EMBL" id="CRZ10373.1"/>
    </source>
</evidence>
<accession>A0A0H5R8B3</accession>
<reference evidence="1" key="1">
    <citation type="submission" date="2015-04" db="EMBL/GenBank/DDBJ databases">
        <title>The genome sequence of the plant pathogenic Rhizarian Plasmodiophora brassicae reveals insights in its biotrophic life cycle and the origin of chitin synthesis.</title>
        <authorList>
            <person name="Schwelm A."/>
            <person name="Fogelqvist J."/>
            <person name="Knaust A."/>
            <person name="Julke S."/>
            <person name="Lilja T."/>
            <person name="Dhandapani V."/>
            <person name="Bonilla-Rosso G."/>
            <person name="Karlsson M."/>
            <person name="Shevchenko A."/>
            <person name="Choi S.R."/>
            <person name="Kim H.G."/>
            <person name="Park J.Y."/>
            <person name="Lim Y.P."/>
            <person name="Ludwig-Muller J."/>
            <person name="Dixelius C."/>
        </authorList>
    </citation>
    <scope>NUCLEOTIDE SEQUENCE</scope>
    <source>
        <tissue evidence="1">Potato root galls</tissue>
    </source>
</reference>
<dbReference type="AlphaFoldDB" id="A0A0H5R8B3"/>
<sequence length="121" mass="13533">MPFLRGTNLNFKGGIYIECVCSLHIVKVVRPVGILSQPFVYRLISITVDSSAFPVCLASLIPIIFNPAQSVQCAVISWRFLLWLDRPILCEKVAVLCFNVAPPWGFLGLLNRLIVVLQAYK</sequence>
<name>A0A0H5R8B3_9EUKA</name>
<proteinExistence type="predicted"/>
<protein>
    <submittedName>
        <fullName evidence="1">Uncharacterized protein</fullName>
    </submittedName>
</protein>